<evidence type="ECO:0000313" key="6">
    <source>
        <dbReference type="EMBL" id="EIE27668.1"/>
    </source>
</evidence>
<sequence length="63" mass="6908">MAALCSHKEAPIPTEPNEQIVQQYKGEKLSANLPYKVEFMIPVEGSKDVKLIAHLASTEIEAA</sequence>
<reference evidence="6 7" key="1">
    <citation type="journal article" date="2012" name="Genome Biol.">
        <title>The genome of the polar eukaryotic microalga coccomyxa subellipsoidea reveals traits of cold adaptation.</title>
        <authorList>
            <person name="Blanc G."/>
            <person name="Agarkova I."/>
            <person name="Grimwood J."/>
            <person name="Kuo A."/>
            <person name="Brueggeman A."/>
            <person name="Dunigan D."/>
            <person name="Gurnon J."/>
            <person name="Ladunga I."/>
            <person name="Lindquist E."/>
            <person name="Lucas S."/>
            <person name="Pangilinan J."/>
            <person name="Proschold T."/>
            <person name="Salamov A."/>
            <person name="Schmutz J."/>
            <person name="Weeks D."/>
            <person name="Yamada T."/>
            <person name="Claverie J.M."/>
            <person name="Grigoriev I."/>
            <person name="Van Etten J."/>
            <person name="Lomsadze A."/>
            <person name="Borodovsky M."/>
        </authorList>
    </citation>
    <scope>NUCLEOTIDE SEQUENCE [LARGE SCALE GENOMIC DNA]</scope>
    <source>
        <strain evidence="6 7">C-169</strain>
    </source>
</reference>
<dbReference type="GO" id="GO:0015979">
    <property type="term" value="P:photosynthesis"/>
    <property type="evidence" value="ECO:0007669"/>
    <property type="project" value="InterPro"/>
</dbReference>
<dbReference type="RefSeq" id="XP_005652212.1">
    <property type="nucleotide sequence ID" value="XM_005652155.1"/>
</dbReference>
<keyword evidence="1" id="KW-0560">Oxidoreductase</keyword>
<dbReference type="Gene3D" id="2.30.30.50">
    <property type="match status" value="1"/>
</dbReference>
<organism evidence="6 7">
    <name type="scientific">Coccomyxa subellipsoidea (strain C-169)</name>
    <name type="common">Green microalga</name>
    <dbReference type="NCBI Taxonomy" id="574566"/>
    <lineage>
        <taxon>Eukaryota</taxon>
        <taxon>Viridiplantae</taxon>
        <taxon>Chlorophyta</taxon>
        <taxon>core chlorophytes</taxon>
        <taxon>Trebouxiophyceae</taxon>
        <taxon>Trebouxiophyceae incertae sedis</taxon>
        <taxon>Coccomyxaceae</taxon>
        <taxon>Coccomyxa</taxon>
        <taxon>Coccomyxa subellipsoidea</taxon>
    </lineage>
</organism>
<comment type="subunit">
    <text evidence="2">Heterodimer of subunit A (variable subunit) and subunit B (catalytic subunit). Heterodimeric FTR forms a complex with ferredoxin and thioredoxin.</text>
</comment>
<evidence type="ECO:0000256" key="2">
    <source>
        <dbReference type="ARBA" id="ARBA00026011"/>
    </source>
</evidence>
<comment type="caution">
    <text evidence="6">The sequence shown here is derived from an EMBL/GenBank/DDBJ whole genome shotgun (WGS) entry which is preliminary data.</text>
</comment>
<dbReference type="PANTHER" id="PTHR46937">
    <property type="entry name" value="FERREDOXIN-THIOREDOXIN REDUCTASE, VARIABLE CHAIN"/>
    <property type="match status" value="1"/>
</dbReference>
<evidence type="ECO:0000256" key="3">
    <source>
        <dbReference type="ARBA" id="ARBA00034474"/>
    </source>
</evidence>
<dbReference type="GO" id="GO:0016491">
    <property type="term" value="F:oxidoreductase activity"/>
    <property type="evidence" value="ECO:0007669"/>
    <property type="project" value="UniProtKB-KW"/>
</dbReference>
<keyword evidence="7" id="KW-1185">Reference proteome</keyword>
<dbReference type="GeneID" id="17045683"/>
<evidence type="ECO:0000256" key="1">
    <source>
        <dbReference type="ARBA" id="ARBA00023002"/>
    </source>
</evidence>
<comment type="function">
    <text evidence="3">Variable subunit of the ferredoxin-thioredoxin reductase (FTR), which catalyzes the two-electron reduction of thioredoxins by the electrons provided by reduced ferredoxin.</text>
</comment>
<dbReference type="Pfam" id="PF02941">
    <property type="entry name" value="FeThRed_A"/>
    <property type="match status" value="1"/>
</dbReference>
<name>I0ZAJ9_COCSC</name>
<dbReference type="OrthoDB" id="1916328at2759"/>
<dbReference type="KEGG" id="csl:COCSUDRAFT_55657"/>
<accession>I0ZAJ9</accession>
<dbReference type="AlphaFoldDB" id="I0ZAJ9"/>
<evidence type="ECO:0000313" key="7">
    <source>
        <dbReference type="Proteomes" id="UP000007264"/>
    </source>
</evidence>
<proteinExistence type="inferred from homology"/>
<dbReference type="PANTHER" id="PTHR46937:SF4">
    <property type="entry name" value="FERREDOXIN-THIOREDOXIN REDUCTASE SUBUNIT A1, CHLOROPLASTIC"/>
    <property type="match status" value="1"/>
</dbReference>
<comment type="similarity">
    <text evidence="4">Belongs to the ferredoxin thioredoxin reductase alpha subunit family.</text>
</comment>
<feature type="domain" description="Ferredoxin thioredoxin reductase alpha chain" evidence="5">
    <location>
        <begin position="19"/>
        <end position="59"/>
    </location>
</feature>
<dbReference type="InterPro" id="IPR004207">
    <property type="entry name" value="Fd_thioredoxin_Rdtase_alpha"/>
</dbReference>
<dbReference type="Proteomes" id="UP000007264">
    <property type="component" value="Unassembled WGS sequence"/>
</dbReference>
<dbReference type="InterPro" id="IPR008990">
    <property type="entry name" value="Elect_transpt_acc-like_dom_sf"/>
</dbReference>
<dbReference type="InterPro" id="IPR044166">
    <property type="entry name" value="FTRV"/>
</dbReference>
<dbReference type="SUPFAM" id="SSF50090">
    <property type="entry name" value="Electron transport accessory proteins"/>
    <property type="match status" value="1"/>
</dbReference>
<dbReference type="EMBL" id="AGSI01000001">
    <property type="protein sequence ID" value="EIE27668.1"/>
    <property type="molecule type" value="Genomic_DNA"/>
</dbReference>
<protein>
    <recommendedName>
        <fullName evidence="5">Ferredoxin thioredoxin reductase alpha chain domain-containing protein</fullName>
    </recommendedName>
</protein>
<evidence type="ECO:0000256" key="4">
    <source>
        <dbReference type="ARBA" id="ARBA00034490"/>
    </source>
</evidence>
<evidence type="ECO:0000259" key="5">
    <source>
        <dbReference type="Pfam" id="PF02941"/>
    </source>
</evidence>
<gene>
    <name evidence="6" type="ORF">COCSUDRAFT_55657</name>
</gene>